<dbReference type="Proteomes" id="UP000807504">
    <property type="component" value="Unassembled WGS sequence"/>
</dbReference>
<evidence type="ECO:0000256" key="3">
    <source>
        <dbReference type="ARBA" id="ARBA00026104"/>
    </source>
</evidence>
<evidence type="ECO:0000256" key="8">
    <source>
        <dbReference type="ARBA" id="ARBA00048283"/>
    </source>
</evidence>
<comment type="catalytic activity">
    <reaction evidence="5">
        <text>a 1,2-diacyl-sn-glycerol + H2O = a 2-acylglycerol + a fatty acid + H(+)</text>
        <dbReference type="Rhea" id="RHEA:33275"/>
        <dbReference type="ChEBI" id="CHEBI:15377"/>
        <dbReference type="ChEBI" id="CHEBI:15378"/>
        <dbReference type="ChEBI" id="CHEBI:17389"/>
        <dbReference type="ChEBI" id="CHEBI:17815"/>
        <dbReference type="ChEBI" id="CHEBI:28868"/>
        <dbReference type="EC" id="3.1.1.116"/>
    </reaction>
</comment>
<dbReference type="InterPro" id="IPR029058">
    <property type="entry name" value="AB_hydrolase_fold"/>
</dbReference>
<evidence type="ECO:0000256" key="11">
    <source>
        <dbReference type="ARBA" id="ARBA00048919"/>
    </source>
</evidence>
<evidence type="ECO:0000256" key="7">
    <source>
        <dbReference type="ARBA" id="ARBA00044064"/>
    </source>
</evidence>
<evidence type="ECO:0000313" key="14">
    <source>
        <dbReference type="Proteomes" id="UP000807504"/>
    </source>
</evidence>
<evidence type="ECO:0000256" key="6">
    <source>
        <dbReference type="ARBA" id="ARBA00043742"/>
    </source>
</evidence>
<organism evidence="13 14">
    <name type="scientific">Argiope bruennichi</name>
    <name type="common">Wasp spider</name>
    <name type="synonym">Aranea bruennichi</name>
    <dbReference type="NCBI Taxonomy" id="94029"/>
    <lineage>
        <taxon>Eukaryota</taxon>
        <taxon>Metazoa</taxon>
        <taxon>Ecdysozoa</taxon>
        <taxon>Arthropoda</taxon>
        <taxon>Chelicerata</taxon>
        <taxon>Arachnida</taxon>
        <taxon>Araneae</taxon>
        <taxon>Araneomorphae</taxon>
        <taxon>Entelegynae</taxon>
        <taxon>Araneoidea</taxon>
        <taxon>Araneidae</taxon>
        <taxon>Argiope</taxon>
    </lineage>
</organism>
<evidence type="ECO:0000256" key="10">
    <source>
        <dbReference type="ARBA" id="ARBA00048513"/>
    </source>
</evidence>
<comment type="similarity">
    <text evidence="1">Belongs to the AB hydrolase superfamily.</text>
</comment>
<dbReference type="Pfam" id="PF00561">
    <property type="entry name" value="Abhydrolase_1"/>
    <property type="match status" value="2"/>
</dbReference>
<dbReference type="EC" id="3.1.1.116" evidence="3"/>
<dbReference type="Pfam" id="PF12643">
    <property type="entry name" value="MazG-like"/>
    <property type="match status" value="1"/>
</dbReference>
<keyword evidence="2" id="KW-0378">Hydrolase</keyword>
<feature type="domain" description="AB hydrolase-1" evidence="12">
    <location>
        <begin position="209"/>
        <end position="457"/>
    </location>
</feature>
<reference evidence="13" key="2">
    <citation type="submission" date="2020-06" db="EMBL/GenBank/DDBJ databases">
        <authorList>
            <person name="Sheffer M."/>
        </authorList>
    </citation>
    <scope>NUCLEOTIDE SEQUENCE</scope>
</reference>
<comment type="catalytic activity">
    <reaction evidence="9">
        <text>1,2-didecanoylglycerol + H2O = decanoylglycerol + decanoate + H(+)</text>
        <dbReference type="Rhea" id="RHEA:48596"/>
        <dbReference type="ChEBI" id="CHEBI:11152"/>
        <dbReference type="ChEBI" id="CHEBI:15377"/>
        <dbReference type="ChEBI" id="CHEBI:15378"/>
        <dbReference type="ChEBI" id="CHEBI:27689"/>
        <dbReference type="ChEBI" id="CHEBI:90605"/>
    </reaction>
</comment>
<sequence length="817" mass="94080">MEEFESMNNQKFLKAEVGDDAQIEAKVIDTDSTFSSHPNFEEIQWRGEVKEGLPDWTDEDKEHLSQELSDVLIYLLRLSEKCHIDLPKAVLKKIVLNEQKYPASKVYGSKKKYSEYDSSNNASVAQKEKRMLVLACICDRNSNFSLLQKYEKYGAFVSDYTLHIYYNSIMILFDHKRVCKYHVPVRLAYNSFEPECEDWSLSPYRRNSPIIFLHGLTSCKETWASIPQILANELKRKAYTLDARNHGDSGWSDIFTTDDLVNDLLFFMDAVNADRAILIGHSMGGTVAIQMAIEAPERVEMIVVEEMFVSQPPEILLQVPLLYVRRAPMAVKLIPRDADDMQAVRFIMDYVNKGLPPGLSDIHNPSKVDKSTWALRRTAEGHLALKANMAVLEKSLINAKDTIKVQNGSFDGPACFIYGKQSVFNVSLDEENIRKCFPNAILIGVEGAKHTVHSDNPQQFVDAILNFLTSNMTPKNRLFKEKIAMARFMQKFSWDLQQKAFKLSKCSSCNVEFFSKVYLRHSSRKSKYRPVRLAYEIFEPKGGSNDRLSPLIFLHGITSSKEETWGDLPQVIADQTKRKAYNLDARNHGDSEWSDEFDFDLNAEDLLHFIDKKNFRKVVIIGHSMGGLTGIKAALKEPERIEMLFVEEKFTKKVPQAFMDDALRYMNIWKEAEKFIPPGLNKEEADAFITEYVMRKLHPQNKPQDSRQSRQDLSYPLEKDYSGHYFFKANLEVVLEKMKNADAMMVENEGIYEGPAYFIYATKSQYQVGKEKHHILKHFPKAIFIPFEGSKHFVHKAYPDLFVETVVKFIKQNEKNE</sequence>
<protein>
    <recommendedName>
        <fullName evidence="7">sn-1-specific diacylglycerol lipase ABHD11</fullName>
        <ecNumber evidence="3">3.1.1.116</ecNumber>
    </recommendedName>
    <alternativeName>
        <fullName evidence="4">Alpha/beta hydrolase domain-containing protein 11</fullName>
    </alternativeName>
</protein>
<evidence type="ECO:0000313" key="13">
    <source>
        <dbReference type="EMBL" id="KAF8768171.1"/>
    </source>
</evidence>
<comment type="catalytic activity">
    <reaction evidence="10">
        <text>1-octadecanoyl-2-(9Z-octadecenoyl)-sn-glycerol + H2O = 2-(9Z-octadecenoyl)-glycerol + octadecanoate + H(+)</text>
        <dbReference type="Rhea" id="RHEA:77103"/>
        <dbReference type="ChEBI" id="CHEBI:15377"/>
        <dbReference type="ChEBI" id="CHEBI:15378"/>
        <dbReference type="ChEBI" id="CHEBI:25629"/>
        <dbReference type="ChEBI" id="CHEBI:73990"/>
        <dbReference type="ChEBI" id="CHEBI:75468"/>
    </reaction>
</comment>
<evidence type="ECO:0000259" key="12">
    <source>
        <dbReference type="Pfam" id="PF00561"/>
    </source>
</evidence>
<name>A0A8T0ECK9_ARGBR</name>
<evidence type="ECO:0000256" key="9">
    <source>
        <dbReference type="ARBA" id="ARBA00048504"/>
    </source>
</evidence>
<comment type="catalytic activity">
    <reaction evidence="8">
        <text>1-octadecanoyl-2-(4Z,7Z,10Z,13Z,16Z,19Z-docosahexaenoyl)-sn-glycerol + H2O = 2-(4Z,7Z,10Z,13Z,16Z,19Z-docosahexaenoyl)-glycerol + octadecanoate + H(+)</text>
        <dbReference type="Rhea" id="RHEA:77107"/>
        <dbReference type="ChEBI" id="CHEBI:15377"/>
        <dbReference type="ChEBI" id="CHEBI:15378"/>
        <dbReference type="ChEBI" id="CHEBI:25629"/>
        <dbReference type="ChEBI" id="CHEBI:77129"/>
        <dbReference type="ChEBI" id="CHEBI:186738"/>
    </reaction>
</comment>
<dbReference type="PANTHER" id="PTHR46118">
    <property type="entry name" value="PROTEIN ABHD11"/>
    <property type="match status" value="1"/>
</dbReference>
<gene>
    <name evidence="13" type="ORF">HNY73_021019</name>
</gene>
<dbReference type="Gene3D" id="3.40.50.1820">
    <property type="entry name" value="alpha/beta hydrolase"/>
    <property type="match status" value="2"/>
</dbReference>
<dbReference type="SUPFAM" id="SSF53474">
    <property type="entry name" value="alpha/beta-Hydrolases"/>
    <property type="match status" value="2"/>
</dbReference>
<proteinExistence type="inferred from homology"/>
<comment type="catalytic activity">
    <reaction evidence="6">
        <text>a 1,3-diacyl-sn-glycerol + H2O = a 1-acyl-sn-glycerol + a fatty acid + H(+)</text>
        <dbReference type="Rhea" id="RHEA:38503"/>
        <dbReference type="ChEBI" id="CHEBI:15377"/>
        <dbReference type="ChEBI" id="CHEBI:15378"/>
        <dbReference type="ChEBI" id="CHEBI:28868"/>
        <dbReference type="ChEBI" id="CHEBI:64683"/>
        <dbReference type="ChEBI" id="CHEBI:77272"/>
    </reaction>
</comment>
<evidence type="ECO:0000256" key="5">
    <source>
        <dbReference type="ARBA" id="ARBA00043667"/>
    </source>
</evidence>
<reference evidence="13" key="1">
    <citation type="journal article" date="2020" name="bioRxiv">
        <title>Chromosome-level reference genome of the European wasp spider Argiope bruennichi: a resource for studies on range expansion and evolutionary adaptation.</title>
        <authorList>
            <person name="Sheffer M.M."/>
            <person name="Hoppe A."/>
            <person name="Krehenwinkel H."/>
            <person name="Uhl G."/>
            <person name="Kuss A.W."/>
            <person name="Jensen L."/>
            <person name="Jensen C."/>
            <person name="Gillespie R.G."/>
            <person name="Hoff K.J."/>
            <person name="Prost S."/>
        </authorList>
    </citation>
    <scope>NUCLEOTIDE SEQUENCE</scope>
</reference>
<accession>A0A8T0ECK9</accession>
<comment type="catalytic activity">
    <reaction evidence="11">
        <text>1-octadecanoyl-2-(5Z,8Z,11Z,14Z-eicosatetraenoyl)-sn-glycerol + H2O = 2-(5Z,8Z,11Z,14Z-eicosatetraenoyl)-glycerol + octadecanoate + H(+)</text>
        <dbReference type="Rhea" id="RHEA:38507"/>
        <dbReference type="ChEBI" id="CHEBI:15377"/>
        <dbReference type="ChEBI" id="CHEBI:15378"/>
        <dbReference type="ChEBI" id="CHEBI:25629"/>
        <dbReference type="ChEBI" id="CHEBI:52392"/>
        <dbReference type="ChEBI" id="CHEBI:75728"/>
    </reaction>
</comment>
<comment type="caution">
    <text evidence="13">The sequence shown here is derived from an EMBL/GenBank/DDBJ whole genome shotgun (WGS) entry which is preliminary data.</text>
</comment>
<dbReference type="InterPro" id="IPR025984">
    <property type="entry name" value="DCTPP"/>
</dbReference>
<dbReference type="GO" id="GO:0047429">
    <property type="term" value="F:nucleoside triphosphate diphosphatase activity"/>
    <property type="evidence" value="ECO:0007669"/>
    <property type="project" value="InterPro"/>
</dbReference>
<dbReference type="SUPFAM" id="SSF101386">
    <property type="entry name" value="all-alpha NTP pyrophosphatases"/>
    <property type="match status" value="1"/>
</dbReference>
<dbReference type="GO" id="GO:0052689">
    <property type="term" value="F:carboxylic ester hydrolase activity"/>
    <property type="evidence" value="ECO:0007669"/>
    <property type="project" value="TreeGrafter"/>
</dbReference>
<dbReference type="AlphaFoldDB" id="A0A8T0ECK9"/>
<evidence type="ECO:0000256" key="1">
    <source>
        <dbReference type="ARBA" id="ARBA00008645"/>
    </source>
</evidence>
<evidence type="ECO:0000256" key="2">
    <source>
        <dbReference type="ARBA" id="ARBA00022801"/>
    </source>
</evidence>
<dbReference type="Gene3D" id="1.10.287.1080">
    <property type="entry name" value="MazG-like"/>
    <property type="match status" value="1"/>
</dbReference>
<evidence type="ECO:0000256" key="4">
    <source>
        <dbReference type="ARBA" id="ARBA00042703"/>
    </source>
</evidence>
<feature type="domain" description="AB hydrolase-1" evidence="12">
    <location>
        <begin position="550"/>
        <end position="795"/>
    </location>
</feature>
<dbReference type="InterPro" id="IPR000073">
    <property type="entry name" value="AB_hydrolase_1"/>
</dbReference>
<dbReference type="EMBL" id="JABXBU010002230">
    <property type="protein sequence ID" value="KAF8768171.1"/>
    <property type="molecule type" value="Genomic_DNA"/>
</dbReference>
<keyword evidence="14" id="KW-1185">Reference proteome</keyword>
<dbReference type="GO" id="GO:0009143">
    <property type="term" value="P:nucleoside triphosphate catabolic process"/>
    <property type="evidence" value="ECO:0007669"/>
    <property type="project" value="InterPro"/>
</dbReference>
<dbReference type="PANTHER" id="PTHR46118:SF4">
    <property type="entry name" value="PROTEIN ABHD11"/>
    <property type="match status" value="1"/>
</dbReference>